<dbReference type="AlphaFoldDB" id="A0A4V2K221"/>
<dbReference type="PANTHER" id="PTHR16079">
    <property type="entry name" value="UBIQUITIN LIGASE PROTEIN CHFR"/>
    <property type="match status" value="1"/>
</dbReference>
<evidence type="ECO:0008006" key="2">
    <source>
        <dbReference type="Google" id="ProtNLM"/>
    </source>
</evidence>
<dbReference type="PANTHER" id="PTHR16079:SF4">
    <property type="entry name" value="E3 UBIQUITIN-PROTEIN LIGASE CHFR"/>
    <property type="match status" value="1"/>
</dbReference>
<sequence length="333" mass="38085">MLSQEETLRFDRAMYRYWLWLEMSDQGTIWKETAKSTGSDDEDDDDNDDDEPEPVLCDSFLRLLSSLPSVELCEILDVGAFAEDTSLWSGKRSTAVSFVANADPAALAISLENGGFDAETMVYRNWEPVRRCIKDVLQSRQVEFDELDDKTPSAIVTAPVGAEDKCSRCESVSGLSLLGVNNIILLSGLLPVHERTWLLPGVLHRNREERKLIIAHFLDTQNPISEKDIYREMIELDITPAVFDTYPEEHWSTDEWYCLACIKDLYRQRFLPWWRKTKESAHGATAQEDCWYGYNCRTMTHKNAHALKLNHLCKPTRGDETRLDPAVANVVLM</sequence>
<evidence type="ECO:0000313" key="1">
    <source>
        <dbReference type="EMBL" id="TBU34963.1"/>
    </source>
</evidence>
<organism evidence="1">
    <name type="scientific">Dichomitus squalens</name>
    <dbReference type="NCBI Taxonomy" id="114155"/>
    <lineage>
        <taxon>Eukaryota</taxon>
        <taxon>Fungi</taxon>
        <taxon>Dikarya</taxon>
        <taxon>Basidiomycota</taxon>
        <taxon>Agaricomycotina</taxon>
        <taxon>Agaricomycetes</taxon>
        <taxon>Polyporales</taxon>
        <taxon>Polyporaceae</taxon>
        <taxon>Dichomitus</taxon>
    </lineage>
</organism>
<dbReference type="InterPro" id="IPR052256">
    <property type="entry name" value="E3_ubiquitin-ligase_CHFR"/>
</dbReference>
<dbReference type="EMBL" id="ML143387">
    <property type="protein sequence ID" value="TBU34963.1"/>
    <property type="molecule type" value="Genomic_DNA"/>
</dbReference>
<dbReference type="OrthoDB" id="2745518at2759"/>
<dbReference type="GO" id="GO:0005634">
    <property type="term" value="C:nucleus"/>
    <property type="evidence" value="ECO:0007669"/>
    <property type="project" value="TreeGrafter"/>
</dbReference>
<name>A0A4V2K221_9APHY</name>
<gene>
    <name evidence="1" type="ORF">BD311DRAFT_649141</name>
</gene>
<dbReference type="Proteomes" id="UP000292957">
    <property type="component" value="Unassembled WGS sequence"/>
</dbReference>
<proteinExistence type="predicted"/>
<dbReference type="GO" id="GO:0016567">
    <property type="term" value="P:protein ubiquitination"/>
    <property type="evidence" value="ECO:0007669"/>
    <property type="project" value="TreeGrafter"/>
</dbReference>
<dbReference type="GO" id="GO:0004842">
    <property type="term" value="F:ubiquitin-protein transferase activity"/>
    <property type="evidence" value="ECO:0007669"/>
    <property type="project" value="TreeGrafter"/>
</dbReference>
<reference evidence="1" key="1">
    <citation type="submission" date="2019-01" db="EMBL/GenBank/DDBJ databases">
        <title>Draft genome sequences of three monokaryotic isolates of the white-rot basidiomycete fungus Dichomitus squalens.</title>
        <authorList>
            <consortium name="DOE Joint Genome Institute"/>
            <person name="Lopez S.C."/>
            <person name="Andreopoulos B."/>
            <person name="Pangilinan J."/>
            <person name="Lipzen A."/>
            <person name="Riley R."/>
            <person name="Ahrendt S."/>
            <person name="Ng V."/>
            <person name="Barry K."/>
            <person name="Daum C."/>
            <person name="Grigoriev I.V."/>
            <person name="Hilden K.S."/>
            <person name="Makela M.R."/>
            <person name="de Vries R.P."/>
        </authorList>
    </citation>
    <scope>NUCLEOTIDE SEQUENCE [LARGE SCALE GENOMIC DNA]</scope>
    <source>
        <strain evidence="1">OM18370.1</strain>
    </source>
</reference>
<accession>A0A4V2K221</accession>
<dbReference type="GO" id="GO:0006511">
    <property type="term" value="P:ubiquitin-dependent protein catabolic process"/>
    <property type="evidence" value="ECO:0007669"/>
    <property type="project" value="TreeGrafter"/>
</dbReference>
<protein>
    <recommendedName>
        <fullName evidence="2">Aprataxin and PNK-like factor PBZ domain-containing protein</fullName>
    </recommendedName>
</protein>